<keyword evidence="3" id="KW-1185">Reference proteome</keyword>
<name>A0A1W6NXK9_9RHOB</name>
<keyword evidence="1" id="KW-0812">Transmembrane</keyword>
<dbReference type="Proteomes" id="UP000242447">
    <property type="component" value="Chromosome"/>
</dbReference>
<gene>
    <name evidence="2" type="ORF">BVG79_00620</name>
</gene>
<proteinExistence type="predicted"/>
<evidence type="ECO:0000313" key="3">
    <source>
        <dbReference type="Proteomes" id="UP000242447"/>
    </source>
</evidence>
<dbReference type="AlphaFoldDB" id="A0A1W6NXK9"/>
<reference evidence="2 3" key="1">
    <citation type="submission" date="2017-02" db="EMBL/GenBank/DDBJ databases">
        <title>Ketogulonicigenium robustum SPU B003 Genome sequencing and assembly.</title>
        <authorList>
            <person name="Li Y."/>
            <person name="Liu L."/>
            <person name="Wang C."/>
            <person name="Zhang M."/>
            <person name="Zhang T."/>
            <person name="Zhang Y."/>
        </authorList>
    </citation>
    <scope>NUCLEOTIDE SEQUENCE [LARGE SCALE GENOMIC DNA]</scope>
    <source>
        <strain evidence="2 3">SPU_B003</strain>
    </source>
</reference>
<organism evidence="2 3">
    <name type="scientific">Ketogulonicigenium robustum</name>
    <dbReference type="NCBI Taxonomy" id="92947"/>
    <lineage>
        <taxon>Bacteria</taxon>
        <taxon>Pseudomonadati</taxon>
        <taxon>Pseudomonadota</taxon>
        <taxon>Alphaproteobacteria</taxon>
        <taxon>Rhodobacterales</taxon>
        <taxon>Roseobacteraceae</taxon>
        <taxon>Ketogulonicigenium</taxon>
    </lineage>
</organism>
<dbReference type="KEGG" id="kro:BVG79_00620"/>
<evidence type="ECO:0000313" key="2">
    <source>
        <dbReference type="EMBL" id="ARO13972.1"/>
    </source>
</evidence>
<keyword evidence="1" id="KW-0472">Membrane</keyword>
<evidence type="ECO:0000256" key="1">
    <source>
        <dbReference type="SAM" id="Phobius"/>
    </source>
</evidence>
<feature type="transmembrane region" description="Helical" evidence="1">
    <location>
        <begin position="33"/>
        <end position="55"/>
    </location>
</feature>
<protein>
    <submittedName>
        <fullName evidence="2">Uncharacterized protein</fullName>
    </submittedName>
</protein>
<accession>A0A1W6NXK9</accession>
<sequence>MSLGFTIGALLLVYSFALGDCRLFLGFGRRITHRIACWAGLFIGLVRTCHCLILLRLPHPKD</sequence>
<keyword evidence="1" id="KW-1133">Transmembrane helix</keyword>
<dbReference type="EMBL" id="CP019937">
    <property type="protein sequence ID" value="ARO13972.1"/>
    <property type="molecule type" value="Genomic_DNA"/>
</dbReference>